<proteinExistence type="predicted"/>
<dbReference type="Proteomes" id="UP000823405">
    <property type="component" value="Unassembled WGS sequence"/>
</dbReference>
<comment type="caution">
    <text evidence="2">The sequence shown here is derived from an EMBL/GenBank/DDBJ whole genome shotgun (WGS) entry which is preliminary data.</text>
</comment>
<dbReference type="AlphaFoldDB" id="A0A9P6QPJ3"/>
<gene>
    <name evidence="2" type="ORF">BGZ97_006595</name>
</gene>
<evidence type="ECO:0000313" key="2">
    <source>
        <dbReference type="EMBL" id="KAG0289046.1"/>
    </source>
</evidence>
<organism evidence="2 3">
    <name type="scientific">Linnemannia gamsii</name>
    <dbReference type="NCBI Taxonomy" id="64522"/>
    <lineage>
        <taxon>Eukaryota</taxon>
        <taxon>Fungi</taxon>
        <taxon>Fungi incertae sedis</taxon>
        <taxon>Mucoromycota</taxon>
        <taxon>Mortierellomycotina</taxon>
        <taxon>Mortierellomycetes</taxon>
        <taxon>Mortierellales</taxon>
        <taxon>Mortierellaceae</taxon>
        <taxon>Linnemannia</taxon>
    </lineage>
</organism>
<evidence type="ECO:0000256" key="1">
    <source>
        <dbReference type="SAM" id="Phobius"/>
    </source>
</evidence>
<dbReference type="EMBL" id="JAAAIN010002923">
    <property type="protein sequence ID" value="KAG0289046.1"/>
    <property type="molecule type" value="Genomic_DNA"/>
</dbReference>
<keyword evidence="3" id="KW-1185">Reference proteome</keyword>
<keyword evidence="1" id="KW-1133">Transmembrane helix</keyword>
<name>A0A9P6QPJ3_9FUNG</name>
<dbReference type="CDD" id="cd12087">
    <property type="entry name" value="TM_EGFR-like"/>
    <property type="match status" value="1"/>
</dbReference>
<evidence type="ECO:0000313" key="3">
    <source>
        <dbReference type="Proteomes" id="UP000823405"/>
    </source>
</evidence>
<reference evidence="2" key="1">
    <citation type="journal article" date="2020" name="Fungal Divers.">
        <title>Resolving the Mortierellaceae phylogeny through synthesis of multi-gene phylogenetics and phylogenomics.</title>
        <authorList>
            <person name="Vandepol N."/>
            <person name="Liber J."/>
            <person name="Desiro A."/>
            <person name="Na H."/>
            <person name="Kennedy M."/>
            <person name="Barry K."/>
            <person name="Grigoriev I.V."/>
            <person name="Miller A.N."/>
            <person name="O'Donnell K."/>
            <person name="Stajich J.E."/>
            <person name="Bonito G."/>
        </authorList>
    </citation>
    <scope>NUCLEOTIDE SEQUENCE</scope>
    <source>
        <strain evidence="2">NVP60</strain>
    </source>
</reference>
<dbReference type="OrthoDB" id="2373827at2759"/>
<protein>
    <submittedName>
        <fullName evidence="2">Uncharacterized protein</fullName>
    </submittedName>
</protein>
<keyword evidence="1" id="KW-0472">Membrane</keyword>
<sequence>MASLVALKPSCYATDGTSIYALDLRVRQKTSFFENEDFYYVLVKSNPNPSPDLSDIAWSVVSVSNRDRLNILEAPSVCYIHPTTKAFSVLALRSKMTKGYEDLEKSVRGVQYQPKANGEGGSWANITVSPGSPLFEWDSQMAARYSNTELYKPKDSERIMFATANPATSNQDAILTVPGTVPFLFSASYDTLFSLPINGPNAGKWFNTKMITIPASALETLTPSGPGAESGSNSKTGVIIGVVCAVLVLVIGGIGYFWYRKRSALKISRPTMLKIAALLVVLIPAISADALRYGVSFFTDMGLKGAPIECRLANSVNRCYGISNLAGTTDMIFSVILYSGASCNGQYDRWTFQLGKYKGSYNVRSFPTLNDNVRSFKVANFFTSEVAGGDAGWNPEKTYDNYCAFATP</sequence>
<accession>A0A9P6QPJ3</accession>
<feature type="transmembrane region" description="Helical" evidence="1">
    <location>
        <begin position="271"/>
        <end position="291"/>
    </location>
</feature>
<keyword evidence="1" id="KW-0812">Transmembrane</keyword>
<feature type="transmembrane region" description="Helical" evidence="1">
    <location>
        <begin position="238"/>
        <end position="259"/>
    </location>
</feature>
<feature type="non-terminal residue" evidence="2">
    <location>
        <position position="1"/>
    </location>
</feature>